<dbReference type="PROSITE" id="PS01186">
    <property type="entry name" value="EGF_2"/>
    <property type="match status" value="1"/>
</dbReference>
<keyword evidence="1" id="KW-1015">Disulfide bond</keyword>
<feature type="compositionally biased region" description="Low complexity" evidence="2">
    <location>
        <begin position="29"/>
        <end position="45"/>
    </location>
</feature>
<reference evidence="5 6" key="1">
    <citation type="submission" date="2017-03" db="EMBL/GenBank/DDBJ databases">
        <title>Genomes of endolithic fungi from Antarctica.</title>
        <authorList>
            <person name="Coleine C."/>
            <person name="Masonjones S."/>
            <person name="Stajich J.E."/>
        </authorList>
    </citation>
    <scope>NUCLEOTIDE SEQUENCE [LARGE SCALE GENOMIC DNA]</scope>
    <source>
        <strain evidence="5 6">CCFEE 5184</strain>
    </source>
</reference>
<feature type="region of interest" description="Disordered" evidence="2">
    <location>
        <begin position="600"/>
        <end position="708"/>
    </location>
</feature>
<dbReference type="PANTHER" id="PTHR17178">
    <property type="entry name" value="SECRETORY GRANULE PROTEOGLYCAN CORE PROTEIN"/>
    <property type="match status" value="1"/>
</dbReference>
<keyword evidence="6" id="KW-1185">Reference proteome</keyword>
<feature type="compositionally biased region" description="Low complexity" evidence="2">
    <location>
        <begin position="120"/>
        <end position="131"/>
    </location>
</feature>
<evidence type="ECO:0000259" key="4">
    <source>
        <dbReference type="PROSITE" id="PS50026"/>
    </source>
</evidence>
<feature type="disulfide bond" evidence="1">
    <location>
        <begin position="789"/>
        <end position="798"/>
    </location>
</feature>
<sequence>MSYQYHDQGGQYGIPHYPSEPPRSRQMLPSQGRRPPPQQMGQGSSAHRGPPPVRPMRPGQQQYAAPMSHPPPPPPRPEESTENLYDGSAYGEPEFVEQNESWPLPAAPSRPYVEQGRSNSPQNRSPSGQRRPPQRPQRPDFDEPVLEPPRQARVAPANQQYRQPPPPPPPPPSHHGPGQWNGESYSSPSSAYPPQLQQAVYQQGSYGQANRRPPLGPPPSSRRGPASYYPQIAPVHPIAEETDSVRGSIRQGSSIYPGHDSVKSYASSNAIPIGIPDYYLEQRDSMPGAERPLSEDDDYGMDESPVDRHPNNPLDEREEGYSSREEASPEPAALIRQASFGRKSKPTLTTVKSGERMRKASGNEGVASLPSQQRAAPNVPAAMHKEAGFAKETGGSVESGSEKESYEEPRDARHFGNGDKGLEAGGAATVAAVAVAAPLYAVTNKSKENLSQRTRSSDVLSSGTGLLDPSSSSESENSPRNVQPKSSKELLGVRPKPQNPTSRERSPLAQEVDPRLSQILAGLHKGGALTSPSESEKLKLPRAGLSEERAGRRRPPRLDVDAVRDAEARGSLTSLPDLIVRATRLASNLDRGKTASRLGMHWTDGADADGKEKKRRSGHSGANGEKRRSGSISDMLASFPPPGLATPPGSRGGLAAGENNGGGGGGRSLTNWSSNLRHSHLPSDSDADELSRRQGRRGRRMGRGGGSSSRCCGMPLWVFLLLLVLLILLVAAAIIVPVVLVVVPRQLLHNGGGGSGQSSSAGACASNSSCLNGGASVLSPADNSCHCVCVNGFTGATCAVVSGAGCATLGAGAGAATGNATVGDALPRLLDGAEGNFSVPLDGPRLVALFSGAGLSCQAENALVTFGGSAGLRRWVGGGEEGGEEDDYAVVERVEEDVVVVEQGEEEEVLELEPKPTPTVRKRQTAATGSDGAATSDGIVYATGTPTPAATTATPTPAASASSSSSSSSPSSSSSSSSSSPSSSNSTTTTTSTQQDFARIAVLYVLQTSAQLSAAVTAQESLQAFFTSGRTATTGQAVQAGDVGLGGGVSVDLVGGTIRLGNGTVVGGG</sequence>
<dbReference type="CDD" id="cd00054">
    <property type="entry name" value="EGF_CA"/>
    <property type="match status" value="1"/>
</dbReference>
<evidence type="ECO:0000256" key="3">
    <source>
        <dbReference type="SAM" id="Phobius"/>
    </source>
</evidence>
<organism evidence="5 6">
    <name type="scientific">Friedmanniomyces simplex</name>
    <dbReference type="NCBI Taxonomy" id="329884"/>
    <lineage>
        <taxon>Eukaryota</taxon>
        <taxon>Fungi</taxon>
        <taxon>Dikarya</taxon>
        <taxon>Ascomycota</taxon>
        <taxon>Pezizomycotina</taxon>
        <taxon>Dothideomycetes</taxon>
        <taxon>Dothideomycetidae</taxon>
        <taxon>Mycosphaerellales</taxon>
        <taxon>Teratosphaeriaceae</taxon>
        <taxon>Friedmanniomyces</taxon>
    </lineage>
</organism>
<dbReference type="PROSITE" id="PS00022">
    <property type="entry name" value="EGF_1"/>
    <property type="match status" value="1"/>
</dbReference>
<feature type="region of interest" description="Disordered" evidence="2">
    <location>
        <begin position="901"/>
        <end position="993"/>
    </location>
</feature>
<feature type="compositionally biased region" description="Gly residues" evidence="2">
    <location>
        <begin position="650"/>
        <end position="667"/>
    </location>
</feature>
<feature type="transmembrane region" description="Helical" evidence="3">
    <location>
        <begin position="716"/>
        <end position="743"/>
    </location>
</feature>
<dbReference type="PROSITE" id="PS50026">
    <property type="entry name" value="EGF_3"/>
    <property type="match status" value="1"/>
</dbReference>
<feature type="compositionally biased region" description="Acidic residues" evidence="2">
    <location>
        <begin position="901"/>
        <end position="911"/>
    </location>
</feature>
<keyword evidence="3" id="KW-0472">Membrane</keyword>
<dbReference type="PANTHER" id="PTHR17178:SF0">
    <property type="entry name" value="SERGLYCIN"/>
    <property type="match status" value="1"/>
</dbReference>
<feature type="domain" description="EGF-like" evidence="4">
    <location>
        <begin position="760"/>
        <end position="799"/>
    </location>
</feature>
<keyword evidence="3" id="KW-0812">Transmembrane</keyword>
<dbReference type="AlphaFoldDB" id="A0A4U0WX88"/>
<feature type="compositionally biased region" description="Basic residues" evidence="2">
    <location>
        <begin position="693"/>
        <end position="702"/>
    </location>
</feature>
<evidence type="ECO:0000313" key="5">
    <source>
        <dbReference type="EMBL" id="TKA67173.1"/>
    </source>
</evidence>
<name>A0A4U0WX88_9PEZI</name>
<evidence type="ECO:0000256" key="1">
    <source>
        <dbReference type="PROSITE-ProRule" id="PRU00076"/>
    </source>
</evidence>
<accession>A0A4U0WX88</accession>
<feature type="compositionally biased region" description="Basic and acidic residues" evidence="2">
    <location>
        <begin position="534"/>
        <end position="562"/>
    </location>
</feature>
<evidence type="ECO:0000313" key="6">
    <source>
        <dbReference type="Proteomes" id="UP000309340"/>
    </source>
</evidence>
<gene>
    <name evidence="5" type="ORF">B0A55_08692</name>
</gene>
<comment type="caution">
    <text evidence="5">The sequence shown here is derived from an EMBL/GenBank/DDBJ whole genome shotgun (WGS) entry which is preliminary data.</text>
</comment>
<feature type="compositionally biased region" description="Pro residues" evidence="2">
    <location>
        <begin position="163"/>
        <end position="174"/>
    </location>
</feature>
<protein>
    <recommendedName>
        <fullName evidence="4">EGF-like domain-containing protein</fullName>
    </recommendedName>
</protein>
<dbReference type="EMBL" id="NAJQ01000590">
    <property type="protein sequence ID" value="TKA67173.1"/>
    <property type="molecule type" value="Genomic_DNA"/>
</dbReference>
<dbReference type="STRING" id="329884.A0A4U0WX88"/>
<feature type="region of interest" description="Disordered" evidence="2">
    <location>
        <begin position="281"/>
        <end position="423"/>
    </location>
</feature>
<feature type="region of interest" description="Disordered" evidence="2">
    <location>
        <begin position="442"/>
        <end position="562"/>
    </location>
</feature>
<feature type="compositionally biased region" description="Low complexity" evidence="2">
    <location>
        <begin position="925"/>
        <end position="938"/>
    </location>
</feature>
<dbReference type="InterPro" id="IPR000742">
    <property type="entry name" value="EGF"/>
</dbReference>
<feature type="compositionally biased region" description="Basic and acidic residues" evidence="2">
    <location>
        <begin position="400"/>
        <end position="422"/>
    </location>
</feature>
<comment type="caution">
    <text evidence="1">Lacks conserved residue(s) required for the propagation of feature annotation.</text>
</comment>
<feature type="disulfide bond" evidence="1">
    <location>
        <begin position="770"/>
        <end position="787"/>
    </location>
</feature>
<dbReference type="OrthoDB" id="283575at2759"/>
<feature type="compositionally biased region" description="Low complexity" evidence="2">
    <location>
        <begin position="945"/>
        <end position="993"/>
    </location>
</feature>
<feature type="compositionally biased region" description="Low complexity" evidence="2">
    <location>
        <begin position="184"/>
        <end position="199"/>
    </location>
</feature>
<keyword evidence="3" id="KW-1133">Transmembrane helix</keyword>
<dbReference type="Gene3D" id="2.10.25.10">
    <property type="entry name" value="Laminin"/>
    <property type="match status" value="1"/>
</dbReference>
<keyword evidence="1" id="KW-0245">EGF-like domain</keyword>
<feature type="region of interest" description="Disordered" evidence="2">
    <location>
        <begin position="1"/>
        <end position="268"/>
    </location>
</feature>
<evidence type="ECO:0000256" key="2">
    <source>
        <dbReference type="SAM" id="MobiDB-lite"/>
    </source>
</evidence>
<dbReference type="Proteomes" id="UP000309340">
    <property type="component" value="Unassembled WGS sequence"/>
</dbReference>
<feature type="compositionally biased region" description="Polar residues" evidence="2">
    <location>
        <begin position="451"/>
        <end position="464"/>
    </location>
</feature>
<proteinExistence type="predicted"/>